<dbReference type="EMBL" id="CP076607">
    <property type="protein sequence ID" value="QWU16945.1"/>
    <property type="molecule type" value="Genomic_DNA"/>
</dbReference>
<reference evidence="1 2" key="1">
    <citation type="submission" date="2021-06" db="EMBL/GenBank/DDBJ databases">
        <title>Whole genome sequence of Paenibacillus sophorae DSM23020 for comparative genomics.</title>
        <authorList>
            <person name="Kim M.-J."/>
            <person name="Lee G."/>
            <person name="Shin J.-H."/>
        </authorList>
    </citation>
    <scope>NUCLEOTIDE SEQUENCE [LARGE SCALE GENOMIC DNA]</scope>
    <source>
        <strain evidence="1 2">DSM 23020</strain>
    </source>
</reference>
<evidence type="ECO:0000313" key="2">
    <source>
        <dbReference type="Proteomes" id="UP000683429"/>
    </source>
</evidence>
<evidence type="ECO:0000313" key="1">
    <source>
        <dbReference type="EMBL" id="QWU16945.1"/>
    </source>
</evidence>
<keyword evidence="2" id="KW-1185">Reference proteome</keyword>
<name>A0ABX8HFA7_9BACL</name>
<dbReference type="Proteomes" id="UP000683429">
    <property type="component" value="Chromosome"/>
</dbReference>
<accession>A0ABX8HFA7</accession>
<proteinExistence type="predicted"/>
<protein>
    <recommendedName>
        <fullName evidence="3">Immunity protein 8</fullName>
    </recommendedName>
</protein>
<sequence length="170" mass="19804">MMDDTSNLTSGNIHIHDDFWLGMIGINSNQRGVMGMNIENNEFDSEFCNVKYVSEDNLVFLTWKKFCCYDDYRTPTSFALELLKKYPGSNFVVDARNGFEDEPEDVEWGFSVLLPAMSNTDCKYVAFIMNEVNEIEEEMDMWTKEFMKYFTVKRVKSYEDAVKFGLNASK</sequence>
<gene>
    <name evidence="1" type="ORF">KP014_07030</name>
</gene>
<dbReference type="RefSeq" id="WP_216700471.1">
    <property type="nucleotide sequence ID" value="NZ_CP076607.1"/>
</dbReference>
<evidence type="ECO:0008006" key="3">
    <source>
        <dbReference type="Google" id="ProtNLM"/>
    </source>
</evidence>
<organism evidence="1 2">
    <name type="scientific">Paenibacillus sophorae</name>
    <dbReference type="NCBI Taxonomy" id="1333845"/>
    <lineage>
        <taxon>Bacteria</taxon>
        <taxon>Bacillati</taxon>
        <taxon>Bacillota</taxon>
        <taxon>Bacilli</taxon>
        <taxon>Bacillales</taxon>
        <taxon>Paenibacillaceae</taxon>
        <taxon>Paenibacillus</taxon>
    </lineage>
</organism>